<dbReference type="Proteomes" id="UP000319949">
    <property type="component" value="Unassembled WGS sequence"/>
</dbReference>
<dbReference type="RefSeq" id="WP_145670230.1">
    <property type="nucleotide sequence ID" value="NZ_VITK01000020.1"/>
</dbReference>
<comment type="caution">
    <text evidence="1">The sequence shown here is derived from an EMBL/GenBank/DDBJ whole genome shotgun (WGS) entry which is preliminary data.</text>
</comment>
<reference evidence="1 2" key="1">
    <citation type="submission" date="2019-06" db="EMBL/GenBank/DDBJ databases">
        <title>Genomic Encyclopedia of Type Strains, Phase IV (KMG-V): Genome sequencing to study the core and pangenomes of soil and plant-associated prokaryotes.</title>
        <authorList>
            <person name="Whitman W."/>
        </authorList>
    </citation>
    <scope>NUCLEOTIDE SEQUENCE [LARGE SCALE GENOMIC DNA]</scope>
    <source>
        <strain evidence="1 2">BR 510</strain>
    </source>
</reference>
<evidence type="ECO:0000313" key="2">
    <source>
        <dbReference type="Proteomes" id="UP000319949"/>
    </source>
</evidence>
<name>A0A560CX06_9BRAD</name>
<keyword evidence="2" id="KW-1185">Reference proteome</keyword>
<proteinExistence type="predicted"/>
<dbReference type="AlphaFoldDB" id="A0A560CX06"/>
<dbReference type="EMBL" id="VITK01000020">
    <property type="protein sequence ID" value="TWA89394.1"/>
    <property type="molecule type" value="Genomic_DNA"/>
</dbReference>
<sequence>MAFKFDDTASYADNTTAFSLELAAADPILGPVLSARLEELSGGADNDDILDELLAALTTAAGGS</sequence>
<accession>A0A560CX06</accession>
<evidence type="ECO:0000313" key="1">
    <source>
        <dbReference type="EMBL" id="TWA89394.1"/>
    </source>
</evidence>
<protein>
    <submittedName>
        <fullName evidence="1">Uncharacterized protein</fullName>
    </submittedName>
</protein>
<organism evidence="1 2">
    <name type="scientific">Bradyrhizobium stylosanthis</name>
    <dbReference type="NCBI Taxonomy" id="1803665"/>
    <lineage>
        <taxon>Bacteria</taxon>
        <taxon>Pseudomonadati</taxon>
        <taxon>Pseudomonadota</taxon>
        <taxon>Alphaproteobacteria</taxon>
        <taxon>Hyphomicrobiales</taxon>
        <taxon>Nitrobacteraceae</taxon>
        <taxon>Bradyrhizobium</taxon>
    </lineage>
</organism>
<gene>
    <name evidence="1" type="ORF">FBZ96_1208</name>
</gene>